<dbReference type="GO" id="GO:0046872">
    <property type="term" value="F:metal ion binding"/>
    <property type="evidence" value="ECO:0007669"/>
    <property type="project" value="UniProtKB-KW"/>
</dbReference>
<evidence type="ECO:0000256" key="4">
    <source>
        <dbReference type="ARBA" id="ARBA00023014"/>
    </source>
</evidence>
<organism evidence="6 7">
    <name type="scientific">Desulforhabdus amnigena</name>
    <dbReference type="NCBI Taxonomy" id="40218"/>
    <lineage>
        <taxon>Bacteria</taxon>
        <taxon>Pseudomonadati</taxon>
        <taxon>Thermodesulfobacteriota</taxon>
        <taxon>Syntrophobacteria</taxon>
        <taxon>Syntrophobacterales</taxon>
        <taxon>Syntrophobacteraceae</taxon>
        <taxon>Desulforhabdus</taxon>
    </lineage>
</organism>
<dbReference type="InterPro" id="IPR006656">
    <property type="entry name" value="Mopterin_OxRdtase"/>
</dbReference>
<dbReference type="PANTHER" id="PTHR43742:SF6">
    <property type="entry name" value="OXIDOREDUCTASE YYAE-RELATED"/>
    <property type="match status" value="1"/>
</dbReference>
<dbReference type="GO" id="GO:0043546">
    <property type="term" value="F:molybdopterin cofactor binding"/>
    <property type="evidence" value="ECO:0007669"/>
    <property type="project" value="InterPro"/>
</dbReference>
<sequence length="852" mass="96951">MKSRCFFCHVHCGMLVGTKDGKIVRMKPDELDPLTGMCERIGPNGERAIKNHYHPKRINHALKRVGERGENKWEKIPYEQALDEIAAKLNELKEKYGPETLAVTEGTYRSDHLWARSRFTNLWGNPGNLADPGSICWCWLYTINLAMVGFLSETALNATIGLSKTIVIWGARINERHSPQAWTVKQLRAACSNEDQKPNVIVIDPYMIDAVRDAETYLPIRPGTDTAMMLAWLNVIFNEKLYDVDFVKNWSNGPFLVRQDTKKLLRESDLRKGGKRENFVAWNTETEKPAVWVSSQNRYEEEGVENAIEGEFGVTLEDGKKVACRTAFSLLKERCDEYPPEKVAQITGVPAHKIEHAARTYATEKPSCMGWGVGCIDQAGWNATSGAVCKVILRSITGNLDVPGGDYLPEPGPVINGQFPVRDGELELSEMVSPEARAKLLGNDRFRMMGWKGFELSDGPFREMWGVARPQLHQMLSATPLLWRAILNDDPYPVRAVISWSSNPMVWAPNTKMVYKALKSLDLFVSLEYWMTPTAALADYVLPAADWMERPMFTNIEDSLDMFLGGPRASEPVADRRMDYDFFRGLGLRMGQKEHWPWETYEEVIAHRLERIGVTYKEFCETGMLFPDMSSADQFEKHKSIRQDGQVRGFATPSRRCEIYSSIIEDLDYDPLPLFREPAESPISTPEVAKEYPIILTTGGRFVPMFHSEHRVPGTGTREMHPWPIFEIHMETARELGIRDGDWCWIETPRGRIRQVARLGFALKAGVIIAQPSWWYPELPAEEPWLCGAFISNANVLTDDNPDILDPICGNWSNRGLLCKVYRCEEPEWLSDRVPHELFLEEKSGYPKAFKA</sequence>
<dbReference type="CDD" id="cd02781">
    <property type="entry name" value="MopB_CT_Acetylene-hydratase"/>
    <property type="match status" value="1"/>
</dbReference>
<keyword evidence="2" id="KW-0479">Metal-binding</keyword>
<gene>
    <name evidence="6" type="ORF">DAMNIGENAA_04440</name>
</gene>
<reference evidence="6" key="1">
    <citation type="submission" date="2022-12" db="EMBL/GenBank/DDBJ databases">
        <title>Reference genome sequencing for broad-spectrum identification of bacterial and archaeal isolates by mass spectrometry.</title>
        <authorList>
            <person name="Sekiguchi Y."/>
            <person name="Tourlousse D.M."/>
        </authorList>
    </citation>
    <scope>NUCLEOTIDE SEQUENCE</scope>
    <source>
        <strain evidence="6">ASRB1</strain>
    </source>
</reference>
<dbReference type="Pfam" id="PF01568">
    <property type="entry name" value="Molydop_binding"/>
    <property type="match status" value="1"/>
</dbReference>
<comment type="caution">
    <text evidence="6">The sequence shown here is derived from an EMBL/GenBank/DDBJ whole genome shotgun (WGS) entry which is preliminary data.</text>
</comment>
<dbReference type="Pfam" id="PF04879">
    <property type="entry name" value="Molybdop_Fe4S4"/>
    <property type="match status" value="1"/>
</dbReference>
<comment type="similarity">
    <text evidence="1">Belongs to the prokaryotic molybdopterin-containing oxidoreductase family.</text>
</comment>
<dbReference type="Gene3D" id="2.20.25.90">
    <property type="entry name" value="ADC-like domains"/>
    <property type="match status" value="1"/>
</dbReference>
<dbReference type="SMART" id="SM00926">
    <property type="entry name" value="Molybdop_Fe4S4"/>
    <property type="match status" value="1"/>
</dbReference>
<dbReference type="AlphaFoldDB" id="A0A9W6D4I4"/>
<dbReference type="GO" id="GO:0016491">
    <property type="term" value="F:oxidoreductase activity"/>
    <property type="evidence" value="ECO:0007669"/>
    <property type="project" value="InterPro"/>
</dbReference>
<proteinExistence type="inferred from homology"/>
<evidence type="ECO:0000256" key="3">
    <source>
        <dbReference type="ARBA" id="ARBA00023004"/>
    </source>
</evidence>
<dbReference type="InterPro" id="IPR006657">
    <property type="entry name" value="MoPterin_dinucl-bd_dom"/>
</dbReference>
<dbReference type="SUPFAM" id="SSF53706">
    <property type="entry name" value="Formate dehydrogenase/DMSO reductase, domains 1-3"/>
    <property type="match status" value="1"/>
</dbReference>
<dbReference type="Gene3D" id="2.40.40.20">
    <property type="match status" value="1"/>
</dbReference>
<dbReference type="EMBL" id="BSDR01000001">
    <property type="protein sequence ID" value="GLI33011.1"/>
    <property type="molecule type" value="Genomic_DNA"/>
</dbReference>
<evidence type="ECO:0000313" key="7">
    <source>
        <dbReference type="Proteomes" id="UP001144372"/>
    </source>
</evidence>
<dbReference type="PANTHER" id="PTHR43742">
    <property type="entry name" value="TRIMETHYLAMINE-N-OXIDE REDUCTASE"/>
    <property type="match status" value="1"/>
</dbReference>
<evidence type="ECO:0000256" key="1">
    <source>
        <dbReference type="ARBA" id="ARBA00010312"/>
    </source>
</evidence>
<dbReference type="Gene3D" id="3.40.228.10">
    <property type="entry name" value="Dimethylsulfoxide Reductase, domain 2"/>
    <property type="match status" value="1"/>
</dbReference>
<dbReference type="Pfam" id="PF00384">
    <property type="entry name" value="Molybdopterin"/>
    <property type="match status" value="1"/>
</dbReference>
<dbReference type="InterPro" id="IPR009010">
    <property type="entry name" value="Asp_de-COase-like_dom_sf"/>
</dbReference>
<dbReference type="GO" id="GO:0018818">
    <property type="term" value="F:acetylene hydratase activity"/>
    <property type="evidence" value="ECO:0007669"/>
    <property type="project" value="InterPro"/>
</dbReference>
<dbReference type="SUPFAM" id="SSF50692">
    <property type="entry name" value="ADC-like"/>
    <property type="match status" value="1"/>
</dbReference>
<evidence type="ECO:0000313" key="6">
    <source>
        <dbReference type="EMBL" id="GLI33011.1"/>
    </source>
</evidence>
<dbReference type="Gene3D" id="3.40.50.740">
    <property type="match status" value="2"/>
</dbReference>
<dbReference type="Proteomes" id="UP001144372">
    <property type="component" value="Unassembled WGS sequence"/>
</dbReference>
<feature type="domain" description="4Fe-4S Mo/W bis-MGD-type" evidence="5">
    <location>
        <begin position="1"/>
        <end position="56"/>
    </location>
</feature>
<protein>
    <recommendedName>
        <fullName evidence="5">4Fe-4S Mo/W bis-MGD-type domain-containing protein</fullName>
    </recommendedName>
</protein>
<accession>A0A9W6D4I4</accession>
<keyword evidence="3" id="KW-0408">Iron</keyword>
<dbReference type="PROSITE" id="PS51669">
    <property type="entry name" value="4FE4S_MOW_BIS_MGD"/>
    <property type="match status" value="1"/>
</dbReference>
<dbReference type="GO" id="GO:0051536">
    <property type="term" value="F:iron-sulfur cluster binding"/>
    <property type="evidence" value="ECO:0007669"/>
    <property type="project" value="UniProtKB-KW"/>
</dbReference>
<name>A0A9W6D4I4_9BACT</name>
<evidence type="ECO:0000259" key="5">
    <source>
        <dbReference type="PROSITE" id="PS51669"/>
    </source>
</evidence>
<dbReference type="InterPro" id="IPR006963">
    <property type="entry name" value="Mopterin_OxRdtase_4Fe-4S_dom"/>
</dbReference>
<keyword evidence="4" id="KW-0411">Iron-sulfur</keyword>
<keyword evidence="7" id="KW-1185">Reference proteome</keyword>
<dbReference type="InterPro" id="IPR050612">
    <property type="entry name" value="Prok_Mopterin_Oxidored"/>
</dbReference>
<evidence type="ECO:0000256" key="2">
    <source>
        <dbReference type="ARBA" id="ARBA00022723"/>
    </source>
</evidence>
<dbReference type="InterPro" id="IPR037949">
    <property type="entry name" value="MopB_CT_Acetylene-hydratase"/>
</dbReference>